<sequence>MEVMTLEEVAKMLRVSEQTIYELARSGNLPGRKVGREWRFLKHSILEWFEAWFRGDSREDGENGEEGKVQLDEFGGEYKVEDGQEKIALWLPMSLEEKRKLLEKAEREGVNVSDLVSRYLREWMQG</sequence>
<dbReference type="EMBL" id="CP002042">
    <property type="protein sequence ID" value="ADH62004.1"/>
    <property type="molecule type" value="Genomic_DNA"/>
</dbReference>
<dbReference type="InterPro" id="IPR041657">
    <property type="entry name" value="HTH_17"/>
</dbReference>
<dbReference type="Pfam" id="PF12728">
    <property type="entry name" value="HTH_17"/>
    <property type="match status" value="1"/>
</dbReference>
<proteinExistence type="predicted"/>
<organism evidence="2 3">
    <name type="scientific">Allomeiothermus silvanus (strain ATCC 700542 / DSM 9946 / NBRC 106475 / NCIMB 13440 / VI-R2)</name>
    <name type="common">Thermus silvanus</name>
    <dbReference type="NCBI Taxonomy" id="526227"/>
    <lineage>
        <taxon>Bacteria</taxon>
        <taxon>Thermotogati</taxon>
        <taxon>Deinococcota</taxon>
        <taxon>Deinococci</taxon>
        <taxon>Thermales</taxon>
        <taxon>Thermaceae</taxon>
        <taxon>Allomeiothermus</taxon>
    </lineage>
</organism>
<dbReference type="InterPro" id="IPR009061">
    <property type="entry name" value="DNA-bd_dom_put_sf"/>
</dbReference>
<keyword evidence="3" id="KW-1185">Reference proteome</keyword>
<dbReference type="AlphaFoldDB" id="D7BG83"/>
<dbReference type="InterPro" id="IPR010093">
    <property type="entry name" value="SinI_DNA-bd"/>
</dbReference>
<protein>
    <submittedName>
        <fullName evidence="2">DNA binding domain protein, excisionase family</fullName>
    </submittedName>
</protein>
<dbReference type="KEGG" id="msv:Mesil_0057"/>
<dbReference type="OrthoDB" id="26294at2"/>
<dbReference type="Proteomes" id="UP000001916">
    <property type="component" value="Chromosome"/>
</dbReference>
<evidence type="ECO:0000313" key="3">
    <source>
        <dbReference type="Proteomes" id="UP000001916"/>
    </source>
</evidence>
<evidence type="ECO:0000259" key="1">
    <source>
        <dbReference type="Pfam" id="PF12728"/>
    </source>
</evidence>
<dbReference type="eggNOG" id="COG3311">
    <property type="taxonomic scope" value="Bacteria"/>
</dbReference>
<accession>D7BG83</accession>
<dbReference type="RefSeq" id="WP_013156612.1">
    <property type="nucleotide sequence ID" value="NC_014212.1"/>
</dbReference>
<dbReference type="SUPFAM" id="SSF46955">
    <property type="entry name" value="Putative DNA-binding domain"/>
    <property type="match status" value="1"/>
</dbReference>
<dbReference type="NCBIfam" id="TIGR01764">
    <property type="entry name" value="excise"/>
    <property type="match status" value="1"/>
</dbReference>
<dbReference type="HOGENOM" id="CLU_1978889_0_0_0"/>
<dbReference type="GO" id="GO:0003677">
    <property type="term" value="F:DNA binding"/>
    <property type="evidence" value="ECO:0007669"/>
    <property type="project" value="InterPro"/>
</dbReference>
<reference evidence="2 3" key="1">
    <citation type="journal article" date="2010" name="Stand. Genomic Sci.">
        <title>Complete genome sequence of Meiothermus silvanus type strain (VI-R2).</title>
        <authorList>
            <person name="Sikorski J."/>
            <person name="Tindall B.J."/>
            <person name="Lowry S."/>
            <person name="Lucas S."/>
            <person name="Nolan M."/>
            <person name="Copeland A."/>
            <person name="Glavina Del Rio T."/>
            <person name="Tice H."/>
            <person name="Cheng J.F."/>
            <person name="Han C."/>
            <person name="Pitluck S."/>
            <person name="Liolios K."/>
            <person name="Ivanova N."/>
            <person name="Mavromatis K."/>
            <person name="Mikhailova N."/>
            <person name="Pati A."/>
            <person name="Goodwin L."/>
            <person name="Chen A."/>
            <person name="Palaniappan K."/>
            <person name="Land M."/>
            <person name="Hauser L."/>
            <person name="Chang Y.J."/>
            <person name="Jeffries C.D."/>
            <person name="Rohde M."/>
            <person name="Goker M."/>
            <person name="Woyke T."/>
            <person name="Bristow J."/>
            <person name="Eisen J.A."/>
            <person name="Markowitz V."/>
            <person name="Hugenholtz P."/>
            <person name="Kyrpides N.C."/>
            <person name="Klenk H.P."/>
            <person name="Lapidus A."/>
        </authorList>
    </citation>
    <scope>NUCLEOTIDE SEQUENCE [LARGE SCALE GENOMIC DNA]</scope>
    <source>
        <strain evidence="3">ATCC 700542 / DSM 9946 / VI-R2</strain>
    </source>
</reference>
<dbReference type="STRING" id="526227.Mesil_0057"/>
<feature type="domain" description="Helix-turn-helix" evidence="1">
    <location>
        <begin position="3"/>
        <end position="51"/>
    </location>
</feature>
<name>D7BG83_ALLS1</name>
<evidence type="ECO:0000313" key="2">
    <source>
        <dbReference type="EMBL" id="ADH62004.1"/>
    </source>
</evidence>
<gene>
    <name evidence="2" type="ordered locus">Mesil_0057</name>
</gene>